<reference evidence="2 3" key="1">
    <citation type="submission" date="2024-02" db="EMBL/GenBank/DDBJ databases">
        <authorList>
            <person name="Vignale AGUSTIN F."/>
            <person name="Sosa J E."/>
            <person name="Modenutti C."/>
        </authorList>
    </citation>
    <scope>NUCLEOTIDE SEQUENCE [LARGE SCALE GENOMIC DNA]</scope>
</reference>
<accession>A0ABC8SVF4</accession>
<sequence length="216" mass="24413">MEGVKHFVLVHGFGHGAWCWYKLINLLKLGGHRVTALDLGACGIHPQQIKRIASAHDYLQPLMDFMASLPQYDRVVLVGHSYGGLCISLAMETFPEKILVAVFITAYMPDCTHPPATLIQEFFKKISIESLMDCRFSFDQGQQNLPTSSLVGPEYTATKDLELAKMLVRPNGLFLEDMGKESLLTEEKYGSISRVYVVCKEDEVMEEEFQRYVIET</sequence>
<feature type="domain" description="AB hydrolase-1" evidence="1">
    <location>
        <begin position="7"/>
        <end position="213"/>
    </location>
</feature>
<dbReference type="InterPro" id="IPR045889">
    <property type="entry name" value="MES/HNL"/>
</dbReference>
<gene>
    <name evidence="2" type="ORF">ILEXP_LOCUS29690</name>
</gene>
<dbReference type="AlphaFoldDB" id="A0ABC8SVF4"/>
<evidence type="ECO:0000313" key="3">
    <source>
        <dbReference type="Proteomes" id="UP001642360"/>
    </source>
</evidence>
<dbReference type="PANTHER" id="PTHR10992">
    <property type="entry name" value="METHYLESTERASE FAMILY MEMBER"/>
    <property type="match status" value="1"/>
</dbReference>
<name>A0ABC8SVF4_9AQUA</name>
<dbReference type="PANTHER" id="PTHR10992:SF943">
    <property type="entry name" value="METHYLESTERASE 10"/>
    <property type="match status" value="1"/>
</dbReference>
<dbReference type="EMBL" id="CAUOFW020003605">
    <property type="protein sequence ID" value="CAK9160900.1"/>
    <property type="molecule type" value="Genomic_DNA"/>
</dbReference>
<keyword evidence="3" id="KW-1185">Reference proteome</keyword>
<comment type="caution">
    <text evidence="2">The sequence shown here is derived from an EMBL/GenBank/DDBJ whole genome shotgun (WGS) entry which is preliminary data.</text>
</comment>
<dbReference type="InterPro" id="IPR000073">
    <property type="entry name" value="AB_hydrolase_1"/>
</dbReference>
<organism evidence="2 3">
    <name type="scientific">Ilex paraguariensis</name>
    <name type="common">yerba mate</name>
    <dbReference type="NCBI Taxonomy" id="185542"/>
    <lineage>
        <taxon>Eukaryota</taxon>
        <taxon>Viridiplantae</taxon>
        <taxon>Streptophyta</taxon>
        <taxon>Embryophyta</taxon>
        <taxon>Tracheophyta</taxon>
        <taxon>Spermatophyta</taxon>
        <taxon>Magnoliopsida</taxon>
        <taxon>eudicotyledons</taxon>
        <taxon>Gunneridae</taxon>
        <taxon>Pentapetalae</taxon>
        <taxon>asterids</taxon>
        <taxon>campanulids</taxon>
        <taxon>Aquifoliales</taxon>
        <taxon>Aquifoliaceae</taxon>
        <taxon>Ilex</taxon>
    </lineage>
</organism>
<evidence type="ECO:0000259" key="1">
    <source>
        <dbReference type="Pfam" id="PF12697"/>
    </source>
</evidence>
<dbReference type="SUPFAM" id="SSF53474">
    <property type="entry name" value="alpha/beta-Hydrolases"/>
    <property type="match status" value="1"/>
</dbReference>
<dbReference type="Gene3D" id="3.40.50.1820">
    <property type="entry name" value="alpha/beta hydrolase"/>
    <property type="match status" value="1"/>
</dbReference>
<dbReference type="Pfam" id="PF12697">
    <property type="entry name" value="Abhydrolase_6"/>
    <property type="match status" value="1"/>
</dbReference>
<dbReference type="InterPro" id="IPR029058">
    <property type="entry name" value="AB_hydrolase_fold"/>
</dbReference>
<proteinExistence type="predicted"/>
<dbReference type="GO" id="GO:0016787">
    <property type="term" value="F:hydrolase activity"/>
    <property type="evidence" value="ECO:0007669"/>
    <property type="project" value="UniProtKB-ARBA"/>
</dbReference>
<dbReference type="Proteomes" id="UP001642360">
    <property type="component" value="Unassembled WGS sequence"/>
</dbReference>
<evidence type="ECO:0000313" key="2">
    <source>
        <dbReference type="EMBL" id="CAK9160900.1"/>
    </source>
</evidence>
<protein>
    <recommendedName>
        <fullName evidence="1">AB hydrolase-1 domain-containing protein</fullName>
    </recommendedName>
</protein>